<accession>A0ABU0WHM0</accession>
<sequence length="363" mass="39413">MTSHHSKGWLAKGWLAKGWLARGLLRSPFQIVLLGVVMLALTLVMANVSSASAGEAFPPVANQPADGTSKADMWQGIRSGVQGTVTIPNKSAGVLVQSEGEAWRSLRNGPLSTYGGWVLGGMLGLLVLFFLVRGRIRIDGQKTGRTIQRFNAFERGVHWLTAGSFIVLAFTGLNVLYGRHTILPLMGPEAFAAMTQYGKFAHNYLGFAFMLGIVLIFVMWVKHNIPERNDIAWALKAGGLFSKGVHPAAKKFNAGQKVIFWATVLGGAALGFTGVQLLWPFSFASMADMQLYQLIHSAVAVVLIAIVIAHIYIGSVGMEGAFDAMGTGDVELQWAREHHSLWVQEVTGETPRHHHGHHRAPAE</sequence>
<dbReference type="InterPro" id="IPR006471">
    <property type="entry name" value="Formate_DH_gsu"/>
</dbReference>
<evidence type="ECO:0000256" key="10">
    <source>
        <dbReference type="ARBA" id="ARBA00022989"/>
    </source>
</evidence>
<dbReference type="InterPro" id="IPR051817">
    <property type="entry name" value="FDH_cytochrome_b556_subunit"/>
</dbReference>
<comment type="similarity">
    <text evidence="3">Belongs to the formate dehydrogenase gamma subunit family.</text>
</comment>
<dbReference type="InterPro" id="IPR016174">
    <property type="entry name" value="Di-haem_cyt_TM"/>
</dbReference>
<keyword evidence="9" id="KW-0249">Electron transport</keyword>
<comment type="caution">
    <text evidence="15">The sequence shown here is derived from an EMBL/GenBank/DDBJ whole genome shotgun (WGS) entry which is preliminary data.</text>
</comment>
<evidence type="ECO:0000313" key="15">
    <source>
        <dbReference type="EMBL" id="MDQ2103700.1"/>
    </source>
</evidence>
<keyword evidence="16" id="KW-1185">Reference proteome</keyword>
<evidence type="ECO:0000256" key="3">
    <source>
        <dbReference type="ARBA" id="ARBA00010747"/>
    </source>
</evidence>
<keyword evidence="4" id="KW-0813">Transport</keyword>
<dbReference type="Proteomes" id="UP001227317">
    <property type="component" value="Unassembled WGS sequence"/>
</dbReference>
<evidence type="ECO:0000256" key="4">
    <source>
        <dbReference type="ARBA" id="ARBA00022448"/>
    </source>
</evidence>
<dbReference type="RefSeq" id="WP_306706932.1">
    <property type="nucleotide sequence ID" value="NZ_JAUJFI010000056.1"/>
</dbReference>
<feature type="transmembrane region" description="Helical" evidence="13">
    <location>
        <begin position="204"/>
        <end position="221"/>
    </location>
</feature>
<dbReference type="Pfam" id="PF01292">
    <property type="entry name" value="Ni_hydr_CYTB"/>
    <property type="match status" value="1"/>
</dbReference>
<keyword evidence="7 13" id="KW-0812">Transmembrane</keyword>
<evidence type="ECO:0000259" key="14">
    <source>
        <dbReference type="Pfam" id="PF01292"/>
    </source>
</evidence>
<keyword evidence="15" id="KW-0560">Oxidoreductase</keyword>
<protein>
    <submittedName>
        <fullName evidence="15">Formate dehydrogenase subunit gamma</fullName>
        <ecNumber evidence="15">1.17.1.9</ecNumber>
    </submittedName>
</protein>
<feature type="transmembrane region" description="Helical" evidence="13">
    <location>
        <begin position="157"/>
        <end position="177"/>
    </location>
</feature>
<evidence type="ECO:0000313" key="16">
    <source>
        <dbReference type="Proteomes" id="UP001227317"/>
    </source>
</evidence>
<evidence type="ECO:0000256" key="9">
    <source>
        <dbReference type="ARBA" id="ARBA00022982"/>
    </source>
</evidence>
<comment type="subcellular location">
    <subcellularLocation>
        <location evidence="2">Cell membrane</location>
        <topology evidence="2">Multi-pass membrane protein</topology>
    </subcellularLocation>
</comment>
<dbReference type="GO" id="GO:0008863">
    <property type="term" value="F:formate dehydrogenase (NAD+) activity"/>
    <property type="evidence" value="ECO:0007669"/>
    <property type="project" value="UniProtKB-EC"/>
</dbReference>
<feature type="domain" description="Cytochrome b561 bacterial/Ni-hydrogenase" evidence="14">
    <location>
        <begin position="149"/>
        <end position="327"/>
    </location>
</feature>
<feature type="transmembrane region" description="Helical" evidence="13">
    <location>
        <begin position="258"/>
        <end position="279"/>
    </location>
</feature>
<evidence type="ECO:0000256" key="2">
    <source>
        <dbReference type="ARBA" id="ARBA00004651"/>
    </source>
</evidence>
<evidence type="ECO:0000256" key="8">
    <source>
        <dbReference type="ARBA" id="ARBA00022723"/>
    </source>
</evidence>
<feature type="transmembrane region" description="Helical" evidence="13">
    <location>
        <begin position="114"/>
        <end position="136"/>
    </location>
</feature>
<name>A0ABU0WHM0_9PROT</name>
<keyword evidence="8" id="KW-0479">Metal-binding</keyword>
<keyword evidence="11" id="KW-0408">Iron</keyword>
<gene>
    <name evidence="15" type="ORF">QSG27_13450</name>
</gene>
<reference evidence="15 16" key="1">
    <citation type="submission" date="2023-06" db="EMBL/GenBank/DDBJ databases">
        <title>Azospirillum isscasensis sp.nov, a bacterium isolated from rhizosphere soil of rice.</title>
        <authorList>
            <person name="Wang H."/>
        </authorList>
    </citation>
    <scope>NUCLEOTIDE SEQUENCE [LARGE SCALE GENOMIC DNA]</scope>
    <source>
        <strain evidence="15 16">C340-1</strain>
    </source>
</reference>
<organism evidence="15 16">
    <name type="scientific">Azospirillum isscasi</name>
    <dbReference type="NCBI Taxonomy" id="3053926"/>
    <lineage>
        <taxon>Bacteria</taxon>
        <taxon>Pseudomonadati</taxon>
        <taxon>Pseudomonadota</taxon>
        <taxon>Alphaproteobacteria</taxon>
        <taxon>Rhodospirillales</taxon>
        <taxon>Azospirillaceae</taxon>
        <taxon>Azospirillum</taxon>
    </lineage>
</organism>
<evidence type="ECO:0000256" key="7">
    <source>
        <dbReference type="ARBA" id="ARBA00022692"/>
    </source>
</evidence>
<evidence type="ECO:0000256" key="11">
    <source>
        <dbReference type="ARBA" id="ARBA00023004"/>
    </source>
</evidence>
<evidence type="ECO:0000256" key="6">
    <source>
        <dbReference type="ARBA" id="ARBA00022617"/>
    </source>
</evidence>
<evidence type="ECO:0000256" key="5">
    <source>
        <dbReference type="ARBA" id="ARBA00022475"/>
    </source>
</evidence>
<dbReference type="InterPro" id="IPR011577">
    <property type="entry name" value="Cyt_b561_bac/Ni-Hgenase"/>
</dbReference>
<comment type="cofactor">
    <cofactor evidence="1">
        <name>heme</name>
        <dbReference type="ChEBI" id="CHEBI:30413"/>
    </cofactor>
</comment>
<evidence type="ECO:0000256" key="1">
    <source>
        <dbReference type="ARBA" id="ARBA00001971"/>
    </source>
</evidence>
<dbReference type="SUPFAM" id="SSF81342">
    <property type="entry name" value="Transmembrane di-heme cytochromes"/>
    <property type="match status" value="1"/>
</dbReference>
<proteinExistence type="inferred from homology"/>
<dbReference type="EMBL" id="JAUJFI010000056">
    <property type="protein sequence ID" value="MDQ2103700.1"/>
    <property type="molecule type" value="Genomic_DNA"/>
</dbReference>
<evidence type="ECO:0000256" key="13">
    <source>
        <dbReference type="SAM" id="Phobius"/>
    </source>
</evidence>
<evidence type="ECO:0000256" key="12">
    <source>
        <dbReference type="ARBA" id="ARBA00023136"/>
    </source>
</evidence>
<feature type="transmembrane region" description="Helical" evidence="13">
    <location>
        <begin position="31"/>
        <end position="49"/>
    </location>
</feature>
<keyword evidence="10 13" id="KW-1133">Transmembrane helix</keyword>
<dbReference type="NCBIfam" id="TIGR01583">
    <property type="entry name" value="formate-DH-gamm"/>
    <property type="match status" value="1"/>
</dbReference>
<dbReference type="EC" id="1.17.1.9" evidence="15"/>
<feature type="transmembrane region" description="Helical" evidence="13">
    <location>
        <begin position="291"/>
        <end position="313"/>
    </location>
</feature>
<dbReference type="PANTHER" id="PTHR30074">
    <property type="entry name" value="FORMATE DEHYDROGENASE, NITRATE-INDUCIBLE, CYTOCHROME B556 FDN SUBUNIT"/>
    <property type="match status" value="1"/>
</dbReference>
<dbReference type="Gene3D" id="1.20.950.20">
    <property type="entry name" value="Transmembrane di-heme cytochromes, Chain C"/>
    <property type="match status" value="1"/>
</dbReference>
<dbReference type="PANTHER" id="PTHR30074:SF6">
    <property type="entry name" value="FORMATE DEHYDROGENASE GAMMA SUBUNIT"/>
    <property type="match status" value="1"/>
</dbReference>
<keyword evidence="5" id="KW-1003">Cell membrane</keyword>
<keyword evidence="12 13" id="KW-0472">Membrane</keyword>
<keyword evidence="6" id="KW-0349">Heme</keyword>